<comment type="caution">
    <text evidence="2">The sequence shown here is derived from an EMBL/GenBank/DDBJ whole genome shotgun (WGS) entry which is preliminary data.</text>
</comment>
<feature type="transmembrane region" description="Helical" evidence="1">
    <location>
        <begin position="12"/>
        <end position="28"/>
    </location>
</feature>
<reference evidence="2 3" key="1">
    <citation type="journal article" date="2021" name="Commun. Biol.">
        <title>The genome of Shorea leprosula (Dipterocarpaceae) highlights the ecological relevance of drought in aseasonal tropical rainforests.</title>
        <authorList>
            <person name="Ng K.K.S."/>
            <person name="Kobayashi M.J."/>
            <person name="Fawcett J.A."/>
            <person name="Hatakeyama M."/>
            <person name="Paape T."/>
            <person name="Ng C.H."/>
            <person name="Ang C.C."/>
            <person name="Tnah L.H."/>
            <person name="Lee C.T."/>
            <person name="Nishiyama T."/>
            <person name="Sese J."/>
            <person name="O'Brien M.J."/>
            <person name="Copetti D."/>
            <person name="Mohd Noor M.I."/>
            <person name="Ong R.C."/>
            <person name="Putra M."/>
            <person name="Sireger I.Z."/>
            <person name="Indrioko S."/>
            <person name="Kosugi Y."/>
            <person name="Izuno A."/>
            <person name="Isagi Y."/>
            <person name="Lee S.L."/>
            <person name="Shimizu K.K."/>
        </authorList>
    </citation>
    <scope>NUCLEOTIDE SEQUENCE [LARGE SCALE GENOMIC DNA]</scope>
    <source>
        <strain evidence="2">214</strain>
    </source>
</reference>
<organism evidence="2 3">
    <name type="scientific">Rubroshorea leprosula</name>
    <dbReference type="NCBI Taxonomy" id="152421"/>
    <lineage>
        <taxon>Eukaryota</taxon>
        <taxon>Viridiplantae</taxon>
        <taxon>Streptophyta</taxon>
        <taxon>Embryophyta</taxon>
        <taxon>Tracheophyta</taxon>
        <taxon>Spermatophyta</taxon>
        <taxon>Magnoliopsida</taxon>
        <taxon>eudicotyledons</taxon>
        <taxon>Gunneridae</taxon>
        <taxon>Pentapetalae</taxon>
        <taxon>rosids</taxon>
        <taxon>malvids</taxon>
        <taxon>Malvales</taxon>
        <taxon>Dipterocarpaceae</taxon>
        <taxon>Rubroshorea</taxon>
    </lineage>
</organism>
<dbReference type="Proteomes" id="UP001054252">
    <property type="component" value="Unassembled WGS sequence"/>
</dbReference>
<keyword evidence="3" id="KW-1185">Reference proteome</keyword>
<evidence type="ECO:0000313" key="3">
    <source>
        <dbReference type="Proteomes" id="UP001054252"/>
    </source>
</evidence>
<feature type="transmembrane region" description="Helical" evidence="1">
    <location>
        <begin position="34"/>
        <end position="51"/>
    </location>
</feature>
<protein>
    <submittedName>
        <fullName evidence="2">Uncharacterized protein</fullName>
    </submittedName>
</protein>
<dbReference type="AlphaFoldDB" id="A0AAV5J7I7"/>
<sequence>MYFCRAGSSCQWELLNTGISWVVITLAVTYRGDVYFVPVLVSVFLIALVGML</sequence>
<keyword evidence="1" id="KW-1133">Transmembrane helix</keyword>
<proteinExistence type="predicted"/>
<keyword evidence="1" id="KW-0472">Membrane</keyword>
<name>A0AAV5J7I7_9ROSI</name>
<keyword evidence="1" id="KW-0812">Transmembrane</keyword>
<dbReference type="EMBL" id="BPVZ01000029">
    <property type="protein sequence ID" value="GKV08461.1"/>
    <property type="molecule type" value="Genomic_DNA"/>
</dbReference>
<gene>
    <name evidence="2" type="ORF">SLEP1_g20083</name>
</gene>
<evidence type="ECO:0000256" key="1">
    <source>
        <dbReference type="SAM" id="Phobius"/>
    </source>
</evidence>
<accession>A0AAV5J7I7</accession>
<evidence type="ECO:0000313" key="2">
    <source>
        <dbReference type="EMBL" id="GKV08461.1"/>
    </source>
</evidence>